<accession>A0A371IUQ7</accession>
<evidence type="ECO:0000313" key="2">
    <source>
        <dbReference type="EMBL" id="RDY24214.1"/>
    </source>
</evidence>
<proteinExistence type="predicted"/>
<dbReference type="AlphaFoldDB" id="A0A371IUQ7"/>
<dbReference type="Pfam" id="PF13524">
    <property type="entry name" value="Glyco_trans_1_2"/>
    <property type="match status" value="1"/>
</dbReference>
<dbReference type="OrthoDB" id="6713581at2"/>
<feature type="domain" description="Spore protein YkvP/CgeB glycosyl transferase-like" evidence="1">
    <location>
        <begin position="222"/>
        <end position="330"/>
    </location>
</feature>
<dbReference type="Proteomes" id="UP000243494">
    <property type="component" value="Unassembled WGS sequence"/>
</dbReference>
<dbReference type="EMBL" id="NOJZ02000004">
    <property type="protein sequence ID" value="RDY24214.1"/>
    <property type="molecule type" value="Genomic_DNA"/>
</dbReference>
<keyword evidence="3" id="KW-1185">Reference proteome</keyword>
<dbReference type="InterPro" id="IPR055259">
    <property type="entry name" value="YkvP/CgeB_Glyco_trans-like"/>
</dbReference>
<organism evidence="2 3">
    <name type="scientific">Romboutsia maritimum</name>
    <dbReference type="NCBI Taxonomy" id="2020948"/>
    <lineage>
        <taxon>Bacteria</taxon>
        <taxon>Bacillati</taxon>
        <taxon>Bacillota</taxon>
        <taxon>Clostridia</taxon>
        <taxon>Peptostreptococcales</taxon>
        <taxon>Peptostreptococcaceae</taxon>
        <taxon>Romboutsia</taxon>
    </lineage>
</organism>
<reference evidence="2 3" key="1">
    <citation type="journal article" date="2017" name="Genome Announc.">
        <title>Draft Genome Sequence of Romboutsia maritimum sp. nov. Strain CCRI-22766(T), Isolated from Coastal Estuarine Mud.</title>
        <authorList>
            <person name="Maheux A.F."/>
            <person name="Boudreau D.K."/>
            <person name="Berube E."/>
            <person name="Boissinot M."/>
            <person name="Raymond F."/>
            <person name="Brodeur S."/>
            <person name="Corbeil J."/>
            <person name="Brightwell G."/>
            <person name="Broda D."/>
            <person name="Omar R.F."/>
            <person name="Bergeron M.G."/>
        </authorList>
    </citation>
    <scope>NUCLEOTIDE SEQUENCE [LARGE SCALE GENOMIC DNA]</scope>
    <source>
        <strain evidence="2 3">CCRI-22766</strain>
    </source>
</reference>
<sequence length="522" mass="61461">MRYHDKTIDRLNDTNMACIFDDLTRLCFKDSCNLINISPDDWKYKFLNFKPDIFMVESAWCGYKNSWGNIISSSKEEKLKPLSDILTFCKKNDIPTIFWNKEDPVSFDLFLPVAKKFDYVFTTDEGCIVKYKNALNHKRVYSLLFAANPKIHNPIKILEERNSKACFAGAYYRLRYPQRCEDLNEILDAAVNTIGLEIYDRNYKLGMIQYRFPKKYMPFVKGSLEAEELDIANKGYKVMINVNSIKNSNTMFSRRVFEGLACGTPVVSSYSKGIKNIFKDLVFMGNCIDDIEKEFLRLSQDENYYENKVIKGIRYILNNHTYNHRLIYILSKIGIGIKEEVKNIAVISKVNSKDDFNKFIEMYNKQTYRYKKLIIITNNKNIIKLKKYNKNISYILYDEKSKYKFLDNFINEEYISIINVKNNYGENYLEDLINATLYTDADFIGKKSYYIEDKEQLKCINKSSSFKYVNNIDLDKGILKFKSLSNYTLEELIKDVNKNYIKLDNLPIKYFSIDNFNLICKI</sequence>
<dbReference type="RefSeq" id="WP_095406183.1">
    <property type="nucleotide sequence ID" value="NZ_NOJZ02000004.1"/>
</dbReference>
<gene>
    <name evidence="2" type="ORF">CHF27_003810</name>
</gene>
<comment type="caution">
    <text evidence="2">The sequence shown here is derived from an EMBL/GenBank/DDBJ whole genome shotgun (WGS) entry which is preliminary data.</text>
</comment>
<evidence type="ECO:0000313" key="3">
    <source>
        <dbReference type="Proteomes" id="UP000243494"/>
    </source>
</evidence>
<evidence type="ECO:0000259" key="1">
    <source>
        <dbReference type="Pfam" id="PF13524"/>
    </source>
</evidence>
<protein>
    <recommendedName>
        <fullName evidence="1">Spore protein YkvP/CgeB glycosyl transferase-like domain-containing protein</fullName>
    </recommendedName>
</protein>
<name>A0A371IUQ7_9FIRM</name>